<protein>
    <submittedName>
        <fullName evidence="1">Uncharacterized protein</fullName>
    </submittedName>
</protein>
<dbReference type="Proteomes" id="UP000006265">
    <property type="component" value="Unassembled WGS sequence"/>
</dbReference>
<evidence type="ECO:0000313" key="2">
    <source>
        <dbReference type="Proteomes" id="UP000006265"/>
    </source>
</evidence>
<dbReference type="EMBL" id="AMRA01000039">
    <property type="protein sequence ID" value="EKF24486.1"/>
    <property type="molecule type" value="Genomic_DNA"/>
</dbReference>
<reference evidence="1 2" key="1">
    <citation type="journal article" date="2012" name="J. Bacteriol.">
        <title>Genome sequence of Mycobacterium hassiacum DSM 44199, a rare source of heat-stable mycobacterial proteins.</title>
        <authorList>
            <person name="Tiago I."/>
            <person name="Maranha A."/>
            <person name="Mendes V."/>
            <person name="Alarico S."/>
            <person name="Moynihan P.J."/>
            <person name="Clarke A.J."/>
            <person name="Macedo-Ribeiro S."/>
            <person name="Pereira P.J."/>
            <person name="Empadinhas N."/>
        </authorList>
    </citation>
    <scope>NUCLEOTIDE SEQUENCE [LARGE SCALE GENOMIC DNA]</scope>
    <source>
        <strain evidence="2">DSM 44199 / CIP 105218 / JCM 12690 / 3849</strain>
    </source>
</reference>
<gene>
    <name evidence="1" type="ORF">C731_1555</name>
</gene>
<accession>K5BH09</accession>
<proteinExistence type="predicted"/>
<dbReference type="AlphaFoldDB" id="K5BH09"/>
<sequence length="58" mass="5632">MAATLAGAPGGVAGVASALLAVRGETMDISAAAAYVQPDSTTDCASRKRQRGVNAALA</sequence>
<comment type="caution">
    <text evidence="1">The sequence shown here is derived from an EMBL/GenBank/DDBJ whole genome shotgun (WGS) entry which is preliminary data.</text>
</comment>
<name>K5BH09_MYCHD</name>
<evidence type="ECO:0000313" key="1">
    <source>
        <dbReference type="EMBL" id="EKF24486.1"/>
    </source>
</evidence>
<keyword evidence="2" id="KW-1185">Reference proteome</keyword>
<organism evidence="1 2">
    <name type="scientific">Mycolicibacterium hassiacum (strain DSM 44199 / CIP 105218 / JCM 12690 / 3849)</name>
    <name type="common">Mycobacterium hassiacum</name>
    <dbReference type="NCBI Taxonomy" id="1122247"/>
    <lineage>
        <taxon>Bacteria</taxon>
        <taxon>Bacillati</taxon>
        <taxon>Actinomycetota</taxon>
        <taxon>Actinomycetes</taxon>
        <taxon>Mycobacteriales</taxon>
        <taxon>Mycobacteriaceae</taxon>
        <taxon>Mycolicibacterium</taxon>
    </lineage>
</organism>
<dbReference type="PATRIC" id="fig|1122247.3.peg.1495"/>